<dbReference type="GO" id="GO:0071897">
    <property type="term" value="P:DNA biosynthetic process"/>
    <property type="evidence" value="ECO:0007669"/>
    <property type="project" value="UniProtKB-KW"/>
</dbReference>
<evidence type="ECO:0000256" key="9">
    <source>
        <dbReference type="ARBA" id="ARBA00022833"/>
    </source>
</evidence>
<dbReference type="GO" id="GO:0004797">
    <property type="term" value="F:thymidine kinase activity"/>
    <property type="evidence" value="ECO:0007669"/>
    <property type="project" value="UniProtKB-EC"/>
</dbReference>
<evidence type="ECO:0000256" key="6">
    <source>
        <dbReference type="ARBA" id="ARBA00022723"/>
    </source>
</evidence>
<evidence type="ECO:0000256" key="12">
    <source>
        <dbReference type="PIRSR" id="PIRSR035805-1"/>
    </source>
</evidence>
<feature type="active site" description="Proton acceptor" evidence="12">
    <location>
        <position position="83"/>
    </location>
</feature>
<dbReference type="SUPFAM" id="SSF57716">
    <property type="entry name" value="Glucocorticoid receptor-like (DNA-binding domain)"/>
    <property type="match status" value="1"/>
</dbReference>
<keyword evidence="7 14" id="KW-0547">Nucleotide-binding</keyword>
<evidence type="ECO:0000256" key="15">
    <source>
        <dbReference type="RuleBase" id="RU004165"/>
    </source>
</evidence>
<dbReference type="GO" id="GO:0046104">
    <property type="term" value="P:thymidine metabolic process"/>
    <property type="evidence" value="ECO:0007669"/>
    <property type="project" value="TreeGrafter"/>
</dbReference>
<dbReference type="Gene3D" id="3.40.50.300">
    <property type="entry name" value="P-loop containing nucleotide triphosphate hydrolases"/>
    <property type="match status" value="1"/>
</dbReference>
<dbReference type="FunFam" id="3.40.50.300:FF:000948">
    <property type="entry name" value="Thymidine kinase"/>
    <property type="match status" value="1"/>
</dbReference>
<sequence length="199" mass="22179">MGLTIIMGNMFSGKTSELIRRLKRYKVIGKKIVVINSSKDTRSPDEVLNTHDGVQFPCLKVDHISHCIIDESFCNADIVAVDEAQFFSNLKEFVEMCLFVDKSVILAGLDGDYQQKKFGEILDCIPMASDVVKLSALCMDCCNGTPGPFTKRIVQSDELELVGGTDMYKAVCRTHLKSMDIQNKNHSFLKSTLRDSVVS</sequence>
<dbReference type="PANTHER" id="PTHR11441:SF0">
    <property type="entry name" value="THYMIDINE KINASE, CYTOSOLIC"/>
    <property type="match status" value="1"/>
</dbReference>
<evidence type="ECO:0000256" key="5">
    <source>
        <dbReference type="ARBA" id="ARBA00022679"/>
    </source>
</evidence>
<dbReference type="Pfam" id="PF00265">
    <property type="entry name" value="TK"/>
    <property type="match status" value="1"/>
</dbReference>
<organism evidence="16">
    <name type="scientific">Ostreococcus mediterraneus virus 2</name>
    <dbReference type="NCBI Taxonomy" id="2726183"/>
    <lineage>
        <taxon>Viruses</taxon>
        <taxon>Varidnaviria</taxon>
        <taxon>Bamfordvirae</taxon>
        <taxon>Nucleocytoviricota</taxon>
        <taxon>Megaviricetes</taxon>
        <taxon>Algavirales</taxon>
        <taxon>Phycodnaviridae</taxon>
        <taxon>Prasinovirus</taxon>
    </lineage>
</organism>
<evidence type="ECO:0000313" key="16">
    <source>
        <dbReference type="EMBL" id="QIZ31243.1"/>
    </source>
</evidence>
<evidence type="ECO:0000256" key="11">
    <source>
        <dbReference type="ARBA" id="ARBA00048254"/>
    </source>
</evidence>
<dbReference type="EMBL" id="MN688676">
    <property type="protein sequence ID" value="QIZ31243.1"/>
    <property type="molecule type" value="Genomic_DNA"/>
</dbReference>
<evidence type="ECO:0000256" key="1">
    <source>
        <dbReference type="ARBA" id="ARBA00007587"/>
    </source>
</evidence>
<dbReference type="Gene3D" id="3.30.60.20">
    <property type="match status" value="1"/>
</dbReference>
<keyword evidence="4 14" id="KW-0237">DNA synthesis</keyword>
<dbReference type="InterPro" id="IPR020633">
    <property type="entry name" value="Thymidine_kinase_CS"/>
</dbReference>
<accession>A0A6H1QV27</accession>
<dbReference type="PIRSF" id="PIRSF035805">
    <property type="entry name" value="TK_cell"/>
    <property type="match status" value="1"/>
</dbReference>
<gene>
    <name evidence="16" type="ORF">orf00275</name>
</gene>
<keyword evidence="6" id="KW-0479">Metal-binding</keyword>
<comment type="similarity">
    <text evidence="1 15">Belongs to the thymidine kinase family.</text>
</comment>
<keyword evidence="5 14" id="KW-0808">Transferase</keyword>
<reference evidence="16" key="1">
    <citation type="journal article" date="2020" name="Sci. Adv.">
        <title>Virus-host coexistence in phytoplankton through the genomic lens.</title>
        <authorList>
            <person name="Yau S."/>
            <person name="Krasovec M."/>
            <person name="Benites L.F."/>
            <person name="Rombauts S."/>
            <person name="Groussin M."/>
            <person name="Vancaester E."/>
            <person name="Aury J.M."/>
            <person name="Derelle E."/>
            <person name="Desdevises Y."/>
            <person name="Escande M.L."/>
            <person name="Grimsley N."/>
            <person name="Guy J."/>
            <person name="Moreau H."/>
            <person name="Sanchez-Brosseau S."/>
            <person name="van de Peer Y."/>
            <person name="Vandepoele K."/>
            <person name="Gourbiere S."/>
            <person name="Piganeau G."/>
        </authorList>
    </citation>
    <scope>NUCLEOTIDE SEQUENCE</scope>
    <source>
        <strain evidence="16">OmV2</strain>
    </source>
</reference>
<name>A0A6H1QV27_9PHYC</name>
<dbReference type="GO" id="GO:0005524">
    <property type="term" value="F:ATP binding"/>
    <property type="evidence" value="ECO:0007669"/>
    <property type="project" value="UniProtKB-KW"/>
</dbReference>
<dbReference type="PROSITE" id="PS00603">
    <property type="entry name" value="TK_CELLULAR_TYPE"/>
    <property type="match status" value="1"/>
</dbReference>
<dbReference type="InterPro" id="IPR001267">
    <property type="entry name" value="Thymidine_kinase"/>
</dbReference>
<keyword evidence="8 14" id="KW-0418">Kinase</keyword>
<evidence type="ECO:0000256" key="10">
    <source>
        <dbReference type="ARBA" id="ARBA00022840"/>
    </source>
</evidence>
<evidence type="ECO:0000256" key="8">
    <source>
        <dbReference type="ARBA" id="ARBA00022777"/>
    </source>
</evidence>
<evidence type="ECO:0000256" key="2">
    <source>
        <dbReference type="ARBA" id="ARBA00012118"/>
    </source>
</evidence>
<comment type="catalytic activity">
    <reaction evidence="11 14">
        <text>thymidine + ATP = dTMP + ADP + H(+)</text>
        <dbReference type="Rhea" id="RHEA:19129"/>
        <dbReference type="ChEBI" id="CHEBI:15378"/>
        <dbReference type="ChEBI" id="CHEBI:17748"/>
        <dbReference type="ChEBI" id="CHEBI:30616"/>
        <dbReference type="ChEBI" id="CHEBI:63528"/>
        <dbReference type="ChEBI" id="CHEBI:456216"/>
        <dbReference type="EC" id="2.7.1.21"/>
    </reaction>
</comment>
<keyword evidence="10 14" id="KW-0067">ATP-binding</keyword>
<keyword evidence="9" id="KW-0862">Zinc</keyword>
<dbReference type="InterPro" id="IPR027417">
    <property type="entry name" value="P-loop_NTPase"/>
</dbReference>
<evidence type="ECO:0000256" key="13">
    <source>
        <dbReference type="PIRSR" id="PIRSR035805-2"/>
    </source>
</evidence>
<protein>
    <recommendedName>
        <fullName evidence="3 14">Thymidine kinase</fullName>
        <ecNumber evidence="2 14">2.7.1.21</ecNumber>
    </recommendedName>
</protein>
<evidence type="ECO:0000256" key="7">
    <source>
        <dbReference type="ARBA" id="ARBA00022741"/>
    </source>
</evidence>
<evidence type="ECO:0000256" key="14">
    <source>
        <dbReference type="RuleBase" id="RU000544"/>
    </source>
</evidence>
<proteinExistence type="inferred from homology"/>
<dbReference type="SUPFAM" id="SSF52540">
    <property type="entry name" value="P-loop containing nucleoside triphosphate hydrolases"/>
    <property type="match status" value="1"/>
</dbReference>
<dbReference type="EC" id="2.7.1.21" evidence="2 14"/>
<feature type="binding site" evidence="13">
    <location>
        <position position="168"/>
    </location>
    <ligand>
        <name>substrate</name>
    </ligand>
</feature>
<evidence type="ECO:0000256" key="4">
    <source>
        <dbReference type="ARBA" id="ARBA00022634"/>
    </source>
</evidence>
<dbReference type="GO" id="GO:0046872">
    <property type="term" value="F:metal ion binding"/>
    <property type="evidence" value="ECO:0007669"/>
    <property type="project" value="UniProtKB-KW"/>
</dbReference>
<evidence type="ECO:0000256" key="3">
    <source>
        <dbReference type="ARBA" id="ARBA00020079"/>
    </source>
</evidence>
<dbReference type="PANTHER" id="PTHR11441">
    <property type="entry name" value="THYMIDINE KINASE"/>
    <property type="match status" value="1"/>
</dbReference>